<proteinExistence type="predicted"/>
<organism evidence="1 2">
    <name type="scientific">Neolewinella agarilytica</name>
    <dbReference type="NCBI Taxonomy" id="478744"/>
    <lineage>
        <taxon>Bacteria</taxon>
        <taxon>Pseudomonadati</taxon>
        <taxon>Bacteroidota</taxon>
        <taxon>Saprospiria</taxon>
        <taxon>Saprospirales</taxon>
        <taxon>Lewinellaceae</taxon>
        <taxon>Neolewinella</taxon>
    </lineage>
</organism>
<protein>
    <submittedName>
        <fullName evidence="1">Uncharacterized protein</fullName>
    </submittedName>
</protein>
<gene>
    <name evidence="1" type="ORF">SAMN05444359_101127</name>
</gene>
<evidence type="ECO:0000313" key="1">
    <source>
        <dbReference type="EMBL" id="SEP58140.1"/>
    </source>
</evidence>
<dbReference type="InParanoid" id="A0A1H8Z145"/>
<dbReference type="EMBL" id="FOFB01000001">
    <property type="protein sequence ID" value="SEP58140.1"/>
    <property type="molecule type" value="Genomic_DNA"/>
</dbReference>
<keyword evidence="2" id="KW-1185">Reference proteome</keyword>
<name>A0A1H8Z145_9BACT</name>
<dbReference type="AlphaFoldDB" id="A0A1H8Z145"/>
<evidence type="ECO:0000313" key="2">
    <source>
        <dbReference type="Proteomes" id="UP000199021"/>
    </source>
</evidence>
<dbReference type="Proteomes" id="UP000199021">
    <property type="component" value="Unassembled WGS sequence"/>
</dbReference>
<accession>A0A1H8Z145</accession>
<dbReference type="STRING" id="478744.SAMN05444359_101127"/>
<reference evidence="2" key="1">
    <citation type="submission" date="2016-10" db="EMBL/GenBank/DDBJ databases">
        <authorList>
            <person name="Varghese N."/>
            <person name="Submissions S."/>
        </authorList>
    </citation>
    <scope>NUCLEOTIDE SEQUENCE [LARGE SCALE GENOMIC DNA]</scope>
    <source>
        <strain evidence="2">DSM 24740</strain>
    </source>
</reference>
<sequence length="53" mass="6132">MRDRQPATCNLQPATYNLQLKNMINFQNYHLHDLTHTYTDGLPAMSGNRRGRG</sequence>